<feature type="chain" id="PRO_5011606384" evidence="2">
    <location>
        <begin position="23"/>
        <end position="198"/>
    </location>
</feature>
<reference evidence="3 4" key="1">
    <citation type="submission" date="2016-10" db="EMBL/GenBank/DDBJ databases">
        <authorList>
            <person name="de Groot N.N."/>
        </authorList>
    </citation>
    <scope>NUCLEOTIDE SEQUENCE [LARGE SCALE GENOMIC DNA]</scope>
    <source>
        <strain evidence="3 4">DSM 11443</strain>
    </source>
</reference>
<dbReference type="SUPFAM" id="SSF111384">
    <property type="entry name" value="OmpH-like"/>
    <property type="match status" value="1"/>
</dbReference>
<dbReference type="Pfam" id="PF03938">
    <property type="entry name" value="OmpH"/>
    <property type="match status" value="1"/>
</dbReference>
<evidence type="ECO:0000313" key="4">
    <source>
        <dbReference type="Proteomes" id="UP000198977"/>
    </source>
</evidence>
<evidence type="ECO:0000256" key="1">
    <source>
        <dbReference type="SAM" id="Coils"/>
    </source>
</evidence>
<feature type="signal peptide" evidence="2">
    <location>
        <begin position="1"/>
        <end position="22"/>
    </location>
</feature>
<feature type="coiled-coil region" evidence="1">
    <location>
        <begin position="68"/>
        <end position="95"/>
    </location>
</feature>
<dbReference type="STRING" id="74348.SAMN04488523_102318"/>
<evidence type="ECO:0000313" key="3">
    <source>
        <dbReference type="EMBL" id="SFD76359.1"/>
    </source>
</evidence>
<dbReference type="SMART" id="SM00935">
    <property type="entry name" value="OmpH"/>
    <property type="match status" value="1"/>
</dbReference>
<dbReference type="AlphaFoldDB" id="A0A1I1V0E3"/>
<protein>
    <submittedName>
        <fullName evidence="3">Periplasmic chaperone for outer membrane proteins Skp</fullName>
    </submittedName>
</protein>
<keyword evidence="2" id="KW-0732">Signal</keyword>
<keyword evidence="1" id="KW-0175">Coiled coil</keyword>
<gene>
    <name evidence="3" type="ORF">SAMN04488523_102318</name>
</gene>
<proteinExistence type="predicted"/>
<dbReference type="EMBL" id="FOMW01000002">
    <property type="protein sequence ID" value="SFD76359.1"/>
    <property type="molecule type" value="Genomic_DNA"/>
</dbReference>
<evidence type="ECO:0000256" key="2">
    <source>
        <dbReference type="SAM" id="SignalP"/>
    </source>
</evidence>
<keyword evidence="4" id="KW-1185">Reference proteome</keyword>
<dbReference type="Proteomes" id="UP000198977">
    <property type="component" value="Unassembled WGS sequence"/>
</dbReference>
<dbReference type="RefSeq" id="WP_245766259.1">
    <property type="nucleotide sequence ID" value="NZ_FOMW01000002.1"/>
</dbReference>
<dbReference type="Gene3D" id="3.30.910.20">
    <property type="entry name" value="Skp domain"/>
    <property type="match status" value="1"/>
</dbReference>
<dbReference type="InterPro" id="IPR024930">
    <property type="entry name" value="Skp_dom_sf"/>
</dbReference>
<accession>A0A1I1V0E3</accession>
<sequence>MTLRFAMAALAMTLTGAAPALAEDQGQQVLGASERGEFQTPVLTINSDRLFSESAYGQRVRQDVSVLVGELEAENRRVEADLEAEELKLTQKRATLAPEDFRKLADAFDEKVQKIRTEQDAKLRALDEQQSREREGFLAAAAPVLEQLMREAGAVVILERRQVWVSITAIEITDEAISLLDEKLGTGKEPPASGTSKP</sequence>
<dbReference type="GO" id="GO:0051082">
    <property type="term" value="F:unfolded protein binding"/>
    <property type="evidence" value="ECO:0007669"/>
    <property type="project" value="InterPro"/>
</dbReference>
<dbReference type="InterPro" id="IPR005632">
    <property type="entry name" value="Chaperone_Skp"/>
</dbReference>
<organism evidence="3 4">
    <name type="scientific">Sulfitobacter brevis</name>
    <dbReference type="NCBI Taxonomy" id="74348"/>
    <lineage>
        <taxon>Bacteria</taxon>
        <taxon>Pseudomonadati</taxon>
        <taxon>Pseudomonadota</taxon>
        <taxon>Alphaproteobacteria</taxon>
        <taxon>Rhodobacterales</taxon>
        <taxon>Roseobacteraceae</taxon>
        <taxon>Sulfitobacter</taxon>
    </lineage>
</organism>
<name>A0A1I1V0E3_9RHOB</name>